<gene>
    <name evidence="1" type="ORF">rsdtw13_13090</name>
</gene>
<comment type="caution">
    <text evidence="1">The sequence shown here is derived from an EMBL/GenBank/DDBJ whole genome shotgun (WGS) entry which is preliminary data.</text>
</comment>
<reference evidence="1" key="1">
    <citation type="journal article" date="2025" name="Int. J. Syst. Evol. Microbiol.">
        <title>Inconstantimicrobium mannanitabidum sp. nov., a novel member of the family Clostridiaceae isolated from anoxic soil under the treatment of reductive soil disinfestation.</title>
        <authorList>
            <person name="Ueki A."/>
            <person name="Tonouchi A."/>
            <person name="Honma S."/>
            <person name="Kaku N."/>
            <person name="Ueki K."/>
        </authorList>
    </citation>
    <scope>NUCLEOTIDE SEQUENCE</scope>
    <source>
        <strain evidence="1">TW13</strain>
    </source>
</reference>
<dbReference type="EMBL" id="BROD01000001">
    <property type="protein sequence ID" value="GKX66051.1"/>
    <property type="molecule type" value="Genomic_DNA"/>
</dbReference>
<sequence>MKIALLIFILLINEINDNNKIYHEKYCAIIDTYKQNAKERDDENDNRQKQ</sequence>
<proteinExistence type="predicted"/>
<organism evidence="1 2">
    <name type="scientific">Inconstantimicrobium mannanitabidum</name>
    <dbReference type="NCBI Taxonomy" id="1604901"/>
    <lineage>
        <taxon>Bacteria</taxon>
        <taxon>Bacillati</taxon>
        <taxon>Bacillota</taxon>
        <taxon>Clostridia</taxon>
        <taxon>Eubacteriales</taxon>
        <taxon>Clostridiaceae</taxon>
        <taxon>Inconstantimicrobium</taxon>
    </lineage>
</organism>
<accession>A0ACB5RAI2</accession>
<dbReference type="Proteomes" id="UP001058074">
    <property type="component" value="Unassembled WGS sequence"/>
</dbReference>
<name>A0ACB5RAI2_9CLOT</name>
<evidence type="ECO:0000313" key="1">
    <source>
        <dbReference type="EMBL" id="GKX66051.1"/>
    </source>
</evidence>
<evidence type="ECO:0000313" key="2">
    <source>
        <dbReference type="Proteomes" id="UP001058074"/>
    </source>
</evidence>
<protein>
    <submittedName>
        <fullName evidence="1">Uncharacterized protein</fullName>
    </submittedName>
</protein>
<keyword evidence="2" id="KW-1185">Reference proteome</keyword>